<gene>
    <name evidence="2" type="ORF">MCBB_2066</name>
</gene>
<keyword evidence="1" id="KW-0472">Membrane</keyword>
<dbReference type="OrthoDB" id="233230at2157"/>
<dbReference type="AlphaFoldDB" id="A0A1D3L523"/>
<evidence type="ECO:0000313" key="2">
    <source>
        <dbReference type="EMBL" id="SCG86609.1"/>
    </source>
</evidence>
<name>A0A1D3L523_9EURY</name>
<dbReference type="Proteomes" id="UP000094707">
    <property type="component" value="Chromosome I"/>
</dbReference>
<dbReference type="EMBL" id="LT607756">
    <property type="protein sequence ID" value="SCG86609.1"/>
    <property type="molecule type" value="Genomic_DNA"/>
</dbReference>
<keyword evidence="1" id="KW-0812">Transmembrane</keyword>
<proteinExistence type="predicted"/>
<reference evidence="2 3" key="1">
    <citation type="submission" date="2016-08" db="EMBL/GenBank/DDBJ databases">
        <authorList>
            <person name="Seilhamer J.J."/>
        </authorList>
    </citation>
    <scope>NUCLEOTIDE SEQUENCE [LARGE SCALE GENOMIC DNA]</scope>
    <source>
        <strain evidence="2">Buetzberg</strain>
    </source>
</reference>
<dbReference type="GeneID" id="30412901"/>
<feature type="transmembrane region" description="Helical" evidence="1">
    <location>
        <begin position="163"/>
        <end position="184"/>
    </location>
</feature>
<dbReference type="RefSeq" id="WP_071907657.1">
    <property type="nucleotide sequence ID" value="NZ_LT607756.1"/>
</dbReference>
<feature type="transmembrane region" description="Helical" evidence="1">
    <location>
        <begin position="94"/>
        <end position="114"/>
    </location>
</feature>
<evidence type="ECO:0000313" key="3">
    <source>
        <dbReference type="Proteomes" id="UP000094707"/>
    </source>
</evidence>
<keyword evidence="3" id="KW-1185">Reference proteome</keyword>
<protein>
    <recommendedName>
        <fullName evidence="4">Zinc-ribbon domain-containing protein</fullName>
    </recommendedName>
</protein>
<feature type="transmembrane region" description="Helical" evidence="1">
    <location>
        <begin position="65"/>
        <end position="82"/>
    </location>
</feature>
<evidence type="ECO:0008006" key="4">
    <source>
        <dbReference type="Google" id="ProtNLM"/>
    </source>
</evidence>
<dbReference type="KEGG" id="mcub:MCBB_2066"/>
<feature type="transmembrane region" description="Helical" evidence="1">
    <location>
        <begin position="204"/>
        <end position="223"/>
    </location>
</feature>
<evidence type="ECO:0000256" key="1">
    <source>
        <dbReference type="SAM" id="Phobius"/>
    </source>
</evidence>
<keyword evidence="1" id="KW-1133">Transmembrane helix</keyword>
<organism evidence="2 3">
    <name type="scientific">Methanobacterium congolense</name>
    <dbReference type="NCBI Taxonomy" id="118062"/>
    <lineage>
        <taxon>Archaea</taxon>
        <taxon>Methanobacteriati</taxon>
        <taxon>Methanobacteriota</taxon>
        <taxon>Methanomada group</taxon>
        <taxon>Methanobacteria</taxon>
        <taxon>Methanobacteriales</taxon>
        <taxon>Methanobacteriaceae</taxon>
        <taxon>Methanobacterium</taxon>
    </lineage>
</organism>
<feature type="transmembrane region" description="Helical" evidence="1">
    <location>
        <begin position="134"/>
        <end position="151"/>
    </location>
</feature>
<sequence length="224" mass="25879">MNSDNTVFCPECGEEIEKDADKCKHCGSWFEKPILEIKTELNPQNSENNGHNKIEYSNYQSTTKLAIFIVITGGLYQLYWFYRNWRDFKAHKNLDINVGLRTLALFIPLVNLYFVGTQFRDIHEYAEEAGVKNYSLWVVIITWVLFVYLQGRLALNGNPLLDIVSWIFIIALIIPFLMVQKTLNSYWLKEQGDLPLKKVSGGEVLVLIIGILFVILDIILILML</sequence>
<accession>A0A1D3L523</accession>